<evidence type="ECO:0000256" key="4">
    <source>
        <dbReference type="ARBA" id="ARBA00023015"/>
    </source>
</evidence>
<protein>
    <submittedName>
        <fullName evidence="7">Transcription termination protein NusB</fullName>
    </submittedName>
</protein>
<dbReference type="GO" id="GO:0031564">
    <property type="term" value="P:transcription antitermination"/>
    <property type="evidence" value="ECO:0007669"/>
    <property type="project" value="UniProtKB-KW"/>
</dbReference>
<evidence type="ECO:0000256" key="5">
    <source>
        <dbReference type="ARBA" id="ARBA00023163"/>
    </source>
</evidence>
<dbReference type="InterPro" id="IPR011605">
    <property type="entry name" value="NusB_fam"/>
</dbReference>
<evidence type="ECO:0000256" key="1">
    <source>
        <dbReference type="ARBA" id="ARBA00005952"/>
    </source>
</evidence>
<dbReference type="InterPro" id="IPR006027">
    <property type="entry name" value="NusB_RsmB_TIM44"/>
</dbReference>
<dbReference type="GO" id="GO:0005829">
    <property type="term" value="C:cytosol"/>
    <property type="evidence" value="ECO:0007669"/>
    <property type="project" value="TreeGrafter"/>
</dbReference>
<comment type="similarity">
    <text evidence="1">Belongs to the NusB family.</text>
</comment>
<dbReference type="Pfam" id="PF01029">
    <property type="entry name" value="NusB"/>
    <property type="match status" value="1"/>
</dbReference>
<reference evidence="7" key="1">
    <citation type="submission" date="2018-06" db="EMBL/GenBank/DDBJ databases">
        <authorList>
            <person name="Zhirakovskaya E."/>
        </authorList>
    </citation>
    <scope>NUCLEOTIDE SEQUENCE</scope>
</reference>
<dbReference type="HAMAP" id="MF_00073">
    <property type="entry name" value="NusB"/>
    <property type="match status" value="1"/>
</dbReference>
<gene>
    <name evidence="7" type="ORF">MNBD_ALPHA09-1382</name>
</gene>
<keyword evidence="3" id="KW-0694">RNA-binding</keyword>
<evidence type="ECO:0000256" key="2">
    <source>
        <dbReference type="ARBA" id="ARBA00022814"/>
    </source>
</evidence>
<dbReference type="InterPro" id="IPR035926">
    <property type="entry name" value="NusB-like_sf"/>
</dbReference>
<proteinExistence type="inferred from homology"/>
<accession>A0A3B0TC79</accession>
<dbReference type="SUPFAM" id="SSF48013">
    <property type="entry name" value="NusB-like"/>
    <property type="match status" value="1"/>
</dbReference>
<dbReference type="GO" id="GO:0006353">
    <property type="term" value="P:DNA-templated transcription termination"/>
    <property type="evidence" value="ECO:0007669"/>
    <property type="project" value="InterPro"/>
</dbReference>
<sequence>MAKPKPAVSAAVRRRSMARLAVVQALYQMEIAQTDLNQVVAEFSAGNMGRIVGEDQGVDLVEPDADFFRNLIFGVVQNQKDIDPAINKALAKGWKLDRLDATLRAILRAGAYELKHRTDVPMKVAITEYLDIARAFFDGPEPKVVNGVLDALARKWGREETELHGQAK</sequence>
<evidence type="ECO:0000256" key="3">
    <source>
        <dbReference type="ARBA" id="ARBA00022884"/>
    </source>
</evidence>
<dbReference type="Gene3D" id="1.10.940.10">
    <property type="entry name" value="NusB-like"/>
    <property type="match status" value="1"/>
</dbReference>
<keyword evidence="2" id="KW-0889">Transcription antitermination</keyword>
<dbReference type="AlphaFoldDB" id="A0A3B0TC79"/>
<evidence type="ECO:0000259" key="6">
    <source>
        <dbReference type="Pfam" id="PF01029"/>
    </source>
</evidence>
<keyword evidence="4" id="KW-0805">Transcription regulation</keyword>
<dbReference type="PANTHER" id="PTHR11078:SF3">
    <property type="entry name" value="ANTITERMINATION NUSB DOMAIN-CONTAINING PROTEIN"/>
    <property type="match status" value="1"/>
</dbReference>
<dbReference type="PANTHER" id="PTHR11078">
    <property type="entry name" value="N UTILIZATION SUBSTANCE PROTEIN B-RELATED"/>
    <property type="match status" value="1"/>
</dbReference>
<name>A0A3B0TC79_9ZZZZ</name>
<feature type="domain" description="NusB/RsmB/TIM44" evidence="6">
    <location>
        <begin position="18"/>
        <end position="154"/>
    </location>
</feature>
<organism evidence="7">
    <name type="scientific">hydrothermal vent metagenome</name>
    <dbReference type="NCBI Taxonomy" id="652676"/>
    <lineage>
        <taxon>unclassified sequences</taxon>
        <taxon>metagenomes</taxon>
        <taxon>ecological metagenomes</taxon>
    </lineage>
</organism>
<dbReference type="EMBL" id="UOEM01000064">
    <property type="protein sequence ID" value="VAW13703.1"/>
    <property type="molecule type" value="Genomic_DNA"/>
</dbReference>
<evidence type="ECO:0000313" key="7">
    <source>
        <dbReference type="EMBL" id="VAW13703.1"/>
    </source>
</evidence>
<dbReference type="NCBIfam" id="TIGR01951">
    <property type="entry name" value="nusB"/>
    <property type="match status" value="1"/>
</dbReference>
<dbReference type="GO" id="GO:0003723">
    <property type="term" value="F:RNA binding"/>
    <property type="evidence" value="ECO:0007669"/>
    <property type="project" value="UniProtKB-KW"/>
</dbReference>
<keyword evidence="5" id="KW-0804">Transcription</keyword>